<keyword evidence="5 7" id="KW-1133">Transmembrane helix</keyword>
<dbReference type="EMBL" id="CP033148">
    <property type="protein sequence ID" value="AYO41312.1"/>
    <property type="molecule type" value="Genomic_DNA"/>
</dbReference>
<dbReference type="InterPro" id="IPR016964">
    <property type="entry name" value="Sigma2_recept"/>
</dbReference>
<dbReference type="InterPro" id="IPR051987">
    <property type="entry name" value="Sigma-2_receptor-like"/>
</dbReference>
<sequence length="179" mass="20596">MTRTTHVPLWKRPIDSMYFTFFALHLIASLCVDIQGLVPAEYVPTVLQRVLQDYLVKSRDPLVPNAWQPRYAWFRMSLLSEFVLQVPAFVVGLYVFWNNDPRGYPLLIAYGAIACFTTLQCIAMVTMGEERVHLAPENLSFILQNYIPFMLFPGVIMLDMLARTTRRMHATTPAHAKTQ</sequence>
<dbReference type="InterPro" id="IPR033118">
    <property type="entry name" value="EXPERA"/>
</dbReference>
<dbReference type="PANTHER" id="PTHR31204">
    <property type="entry name" value="SIGMA INTRACELLULAR RECEPTOR 2"/>
    <property type="match status" value="1"/>
</dbReference>
<evidence type="ECO:0000256" key="7">
    <source>
        <dbReference type="PIRNR" id="PIRNR031032"/>
    </source>
</evidence>
<feature type="transmembrane region" description="Helical" evidence="7">
    <location>
        <begin position="72"/>
        <end position="97"/>
    </location>
</feature>
<keyword evidence="6 7" id="KW-0472">Membrane</keyword>
<dbReference type="GO" id="GO:0005789">
    <property type="term" value="C:endoplasmic reticulum membrane"/>
    <property type="evidence" value="ECO:0007669"/>
    <property type="project" value="UniProtKB-SubCell"/>
</dbReference>
<evidence type="ECO:0000256" key="5">
    <source>
        <dbReference type="ARBA" id="ARBA00022989"/>
    </source>
</evidence>
<keyword evidence="10" id="KW-1185">Reference proteome</keyword>
<accession>A0A3G2S1Z1</accession>
<protein>
    <recommendedName>
        <fullName evidence="7">Efficient mitochondria targeting-associated protein 19</fullName>
    </recommendedName>
</protein>
<evidence type="ECO:0000313" key="10">
    <source>
        <dbReference type="Proteomes" id="UP000269793"/>
    </source>
</evidence>
<dbReference type="PANTHER" id="PTHR31204:SF1">
    <property type="entry name" value="SIGMA INTRACELLULAR RECEPTOR 2"/>
    <property type="match status" value="1"/>
</dbReference>
<evidence type="ECO:0000313" key="9">
    <source>
        <dbReference type="EMBL" id="AYO41312.1"/>
    </source>
</evidence>
<evidence type="ECO:0000256" key="4">
    <source>
        <dbReference type="ARBA" id="ARBA00022824"/>
    </source>
</evidence>
<evidence type="ECO:0000256" key="3">
    <source>
        <dbReference type="ARBA" id="ARBA00022692"/>
    </source>
</evidence>
<evidence type="ECO:0000256" key="6">
    <source>
        <dbReference type="ARBA" id="ARBA00023136"/>
    </source>
</evidence>
<proteinExistence type="inferred from homology"/>
<feature type="transmembrane region" description="Helical" evidence="7">
    <location>
        <begin position="104"/>
        <end position="127"/>
    </location>
</feature>
<comment type="subcellular location">
    <subcellularLocation>
        <location evidence="1">Endoplasmic reticulum membrane</location>
        <topology evidence="1">Multi-pass membrane protein</topology>
    </subcellularLocation>
</comment>
<dbReference type="Pfam" id="PF05241">
    <property type="entry name" value="EBP"/>
    <property type="match status" value="1"/>
</dbReference>
<feature type="transmembrane region" description="Helical" evidence="7">
    <location>
        <begin position="139"/>
        <end position="158"/>
    </location>
</feature>
<dbReference type="PIRSF" id="PIRSF031032">
    <property type="entry name" value="TMP_97_prd"/>
    <property type="match status" value="1"/>
</dbReference>
<evidence type="ECO:0000259" key="8">
    <source>
        <dbReference type="PROSITE" id="PS51751"/>
    </source>
</evidence>
<feature type="domain" description="EXPERA" evidence="8">
    <location>
        <begin position="14"/>
        <end position="157"/>
    </location>
</feature>
<dbReference type="Proteomes" id="UP000269793">
    <property type="component" value="Chromosome I"/>
</dbReference>
<comment type="similarity">
    <text evidence="2">Belongs to the TMEM97/sigma-2 receptor family.</text>
</comment>
<evidence type="ECO:0000256" key="2">
    <source>
        <dbReference type="ARBA" id="ARBA00009096"/>
    </source>
</evidence>
<dbReference type="AlphaFoldDB" id="A0A3G2S1Z1"/>
<organism evidence="9 10">
    <name type="scientific">Malassezia restricta (strain ATCC 96810 / NBRC 103918 / CBS 7877)</name>
    <name type="common">Seborrheic dermatitis infection agent</name>
    <dbReference type="NCBI Taxonomy" id="425264"/>
    <lineage>
        <taxon>Eukaryota</taxon>
        <taxon>Fungi</taxon>
        <taxon>Dikarya</taxon>
        <taxon>Basidiomycota</taxon>
        <taxon>Ustilaginomycotina</taxon>
        <taxon>Malasseziomycetes</taxon>
        <taxon>Malasseziales</taxon>
        <taxon>Malasseziaceae</taxon>
        <taxon>Malassezia</taxon>
    </lineage>
</organism>
<dbReference type="PROSITE" id="PS51751">
    <property type="entry name" value="EXPERA"/>
    <property type="match status" value="1"/>
</dbReference>
<keyword evidence="4 7" id="KW-0256">Endoplasmic reticulum</keyword>
<evidence type="ECO:0000256" key="1">
    <source>
        <dbReference type="ARBA" id="ARBA00004477"/>
    </source>
</evidence>
<name>A0A3G2S1Z1_MALR7</name>
<keyword evidence="3 7" id="KW-0812">Transmembrane</keyword>
<reference evidence="9 10" key="1">
    <citation type="submission" date="2018-10" db="EMBL/GenBank/DDBJ databases">
        <title>Complete genome sequence of Malassezia restricta CBS 7877.</title>
        <authorList>
            <person name="Morand S.C."/>
            <person name="Bertignac M."/>
            <person name="Iltis A."/>
            <person name="Kolder I."/>
            <person name="Pirovano W."/>
            <person name="Jourdain R."/>
            <person name="Clavaud C."/>
        </authorList>
    </citation>
    <scope>NUCLEOTIDE SEQUENCE [LARGE SCALE GENOMIC DNA]</scope>
    <source>
        <strain evidence="9 10">CBS 7877</strain>
    </source>
</reference>
<dbReference type="STRING" id="425264.A0A3G2S1Z1"/>
<dbReference type="OrthoDB" id="433124at2759"/>
<dbReference type="VEuPathDB" id="FungiDB:DNF11_0362"/>
<gene>
    <name evidence="9" type="ORF">DNF11_0362</name>
</gene>